<dbReference type="InterPro" id="IPR003776">
    <property type="entry name" value="YcaO-like_dom"/>
</dbReference>
<accession>A0ABU3BQP5</accession>
<dbReference type="RefSeq" id="WP_311662849.1">
    <property type="nucleotide sequence ID" value="NZ_JAVRHT010000013.1"/>
</dbReference>
<evidence type="ECO:0000313" key="2">
    <source>
        <dbReference type="EMBL" id="MDT0631506.1"/>
    </source>
</evidence>
<name>A0ABU3BQP5_9BACT</name>
<reference evidence="2 3" key="1">
    <citation type="submission" date="2023-09" db="EMBL/GenBank/DDBJ databases">
        <authorList>
            <person name="Rey-Velasco X."/>
        </authorList>
    </citation>
    <scope>NUCLEOTIDE SEQUENCE [LARGE SCALE GENOMIC DNA]</scope>
    <source>
        <strain evidence="2 3">F394</strain>
    </source>
</reference>
<dbReference type="PANTHER" id="PTHR37809">
    <property type="entry name" value="RIBOSOMAL PROTEIN S12 METHYLTHIOTRANSFERASE ACCESSORY FACTOR YCAO"/>
    <property type="match status" value="1"/>
</dbReference>
<feature type="domain" description="YcaO" evidence="1">
    <location>
        <begin position="53"/>
        <end position="434"/>
    </location>
</feature>
<dbReference type="Gene3D" id="3.30.1330.230">
    <property type="match status" value="1"/>
</dbReference>
<proteinExistence type="predicted"/>
<comment type="caution">
    <text evidence="2">The sequence shown here is derived from an EMBL/GenBank/DDBJ whole genome shotgun (WGS) entry which is preliminary data.</text>
</comment>
<dbReference type="Pfam" id="PF02624">
    <property type="entry name" value="YcaO"/>
    <property type="match status" value="1"/>
</dbReference>
<dbReference type="EMBL" id="JAVRHT010000013">
    <property type="protein sequence ID" value="MDT0631506.1"/>
    <property type="molecule type" value="Genomic_DNA"/>
</dbReference>
<sequence length="495" mass="53499">MAHPPDPPAVALYRRALGLDETFEFPLTPLDTTGIPVWTVATWIDGEFQSGIGYGETDDRARIGAWGELAEGVFVHRLRADLPARRASYRELVEGGADAVDPLRLRLPVGTDYTEDTERLWVEAQRVGRGGAAYVLLDEAVAHGYNLPDGYRPLYTPITNGLGAGDTRERAVAHGLLELVQRDASSVGYRAFDRGLVIDLDGVTDPVSREWIDRLQTGGVTLMAKLADTPLGIPVVYVEGRERDLDAMPHPLVLTGAGEGAHPDRERALKKALLEYGASRVRKRYAHGPLADLEGAVPDAYLARVREAGVAPEEDRATDAVAEWAGLDGREQLRRLEGTWFREAERLPFDALPTHDVADDPAALVAFVTERLADAGLDAFAVDLAPPDAPVSVVKTIVPGLEVETVTYGRVGPRNLRRLLDRIRAGDTIVHPDLVGIGRPPAEAQAVPLAPDGEAALGGPAWVSLDLVEEALGPLYAMYREPAEHVVGLRAERGG</sequence>
<protein>
    <submittedName>
        <fullName evidence="2">YcaO-like family protein</fullName>
    </submittedName>
</protein>
<dbReference type="NCBIfam" id="TIGR00702">
    <property type="entry name" value="YcaO-type kinase domain"/>
    <property type="match status" value="1"/>
</dbReference>
<dbReference type="PANTHER" id="PTHR37809:SF1">
    <property type="entry name" value="RIBOSOMAL PROTEIN S12 METHYLTHIOTRANSFERASE ACCESSORY FACTOR YCAO"/>
    <property type="match status" value="1"/>
</dbReference>
<evidence type="ECO:0000313" key="3">
    <source>
        <dbReference type="Proteomes" id="UP001267426"/>
    </source>
</evidence>
<organism evidence="2 3">
    <name type="scientific">Rubrivirga litoralis</name>
    <dbReference type="NCBI Taxonomy" id="3075598"/>
    <lineage>
        <taxon>Bacteria</taxon>
        <taxon>Pseudomonadati</taxon>
        <taxon>Rhodothermota</taxon>
        <taxon>Rhodothermia</taxon>
        <taxon>Rhodothermales</taxon>
        <taxon>Rubricoccaceae</taxon>
        <taxon>Rubrivirga</taxon>
    </lineage>
</organism>
<keyword evidence="3" id="KW-1185">Reference proteome</keyword>
<dbReference type="PROSITE" id="PS51664">
    <property type="entry name" value="YCAO"/>
    <property type="match status" value="1"/>
</dbReference>
<gene>
    <name evidence="2" type="ORF">RM540_07045</name>
</gene>
<evidence type="ECO:0000259" key="1">
    <source>
        <dbReference type="PROSITE" id="PS51664"/>
    </source>
</evidence>
<dbReference type="Proteomes" id="UP001267426">
    <property type="component" value="Unassembled WGS sequence"/>
</dbReference>